<comment type="caution">
    <text evidence="2">The sequence shown here is derived from an EMBL/GenBank/DDBJ whole genome shotgun (WGS) entry which is preliminary data.</text>
</comment>
<keyword evidence="1" id="KW-0472">Membrane</keyword>
<evidence type="ECO:0000256" key="1">
    <source>
        <dbReference type="SAM" id="Phobius"/>
    </source>
</evidence>
<evidence type="ECO:0000313" key="2">
    <source>
        <dbReference type="EMBL" id="MDI5970030.1"/>
    </source>
</evidence>
<keyword evidence="1" id="KW-1133">Transmembrane helix</keyword>
<feature type="transmembrane region" description="Helical" evidence="1">
    <location>
        <begin position="43"/>
        <end position="65"/>
    </location>
</feature>
<dbReference type="RefSeq" id="WP_271315421.1">
    <property type="nucleotide sequence ID" value="NZ_JABXJJ020000013.1"/>
</dbReference>
<feature type="transmembrane region" description="Helical" evidence="1">
    <location>
        <begin position="16"/>
        <end position="36"/>
    </location>
</feature>
<dbReference type="EMBL" id="JABXJJ020000013">
    <property type="protein sequence ID" value="MDI5970030.1"/>
    <property type="molecule type" value="Genomic_DNA"/>
</dbReference>
<accession>A0AA90H3G1</accession>
<feature type="transmembrane region" description="Helical" evidence="1">
    <location>
        <begin position="138"/>
        <end position="158"/>
    </location>
</feature>
<name>A0AA90H3G1_9ACTN</name>
<dbReference type="AlphaFoldDB" id="A0AA90H3G1"/>
<feature type="transmembrane region" description="Helical" evidence="1">
    <location>
        <begin position="100"/>
        <end position="126"/>
    </location>
</feature>
<keyword evidence="1" id="KW-0812">Transmembrane</keyword>
<feature type="transmembrane region" description="Helical" evidence="1">
    <location>
        <begin position="170"/>
        <end position="193"/>
    </location>
</feature>
<gene>
    <name evidence="2" type="ORF">POF50_011880</name>
</gene>
<sequence length="199" mass="21110">MSGDAPPGAVVRRNRAVVPTVVGLVLFALPTVWFGLRTGPPPPLYAAVLPLVAVVALGSAFYAWIMHRYGSPGLRPPPAWRQAVALSRVLSFWYTAASPVLLPLSLFVAPVLCLVLLAVLVLNALGTYLVRERSMKGVVLKLIGLVPVAIGGALPLVGRPGGGGWVVGDSWISLWCWVMLDLGVLLTGAALAARRHDRR</sequence>
<reference evidence="2" key="1">
    <citation type="submission" date="2023-05" db="EMBL/GenBank/DDBJ databases">
        <title>Streptantibioticus silvisoli sp. nov., acidotolerant actinomycetes 1 from pine litter.</title>
        <authorList>
            <person name="Swiecimska M."/>
            <person name="Golinska P."/>
            <person name="Sangal V."/>
            <person name="Wachnowicz B."/>
            <person name="Goodfellow M."/>
        </authorList>
    </citation>
    <scope>NUCLEOTIDE SEQUENCE</scope>
    <source>
        <strain evidence="2">SL13</strain>
    </source>
</reference>
<organism evidence="2">
    <name type="scientific">Streptantibioticus silvisoli</name>
    <dbReference type="NCBI Taxonomy" id="2705255"/>
    <lineage>
        <taxon>Bacteria</taxon>
        <taxon>Bacillati</taxon>
        <taxon>Actinomycetota</taxon>
        <taxon>Actinomycetes</taxon>
        <taxon>Kitasatosporales</taxon>
        <taxon>Streptomycetaceae</taxon>
        <taxon>Streptantibioticus</taxon>
    </lineage>
</organism>
<protein>
    <submittedName>
        <fullName evidence="2">Uncharacterized protein</fullName>
    </submittedName>
</protein>
<proteinExistence type="predicted"/>